<dbReference type="InterPro" id="IPR029787">
    <property type="entry name" value="Nucleotide_cyclase"/>
</dbReference>
<feature type="transmembrane region" description="Helical" evidence="3">
    <location>
        <begin position="289"/>
        <end position="312"/>
    </location>
</feature>
<comment type="catalytic activity">
    <reaction evidence="2">
        <text>2 GTP = 3',3'-c-di-GMP + 2 diphosphate</text>
        <dbReference type="Rhea" id="RHEA:24898"/>
        <dbReference type="ChEBI" id="CHEBI:33019"/>
        <dbReference type="ChEBI" id="CHEBI:37565"/>
        <dbReference type="ChEBI" id="CHEBI:58805"/>
        <dbReference type="EC" id="2.7.7.65"/>
    </reaction>
</comment>
<keyword evidence="3" id="KW-1133">Transmembrane helix</keyword>
<dbReference type="PANTHER" id="PTHR45138:SF9">
    <property type="entry name" value="DIGUANYLATE CYCLASE DGCM-RELATED"/>
    <property type="match status" value="1"/>
</dbReference>
<evidence type="ECO:0000313" key="6">
    <source>
        <dbReference type="EMBL" id="MCK7592853.1"/>
    </source>
</evidence>
<dbReference type="InterPro" id="IPR050469">
    <property type="entry name" value="Diguanylate_Cyclase"/>
</dbReference>
<feature type="transmembrane region" description="Helical" evidence="3">
    <location>
        <begin position="324"/>
        <end position="345"/>
    </location>
</feature>
<feature type="transmembrane region" description="Helical" evidence="3">
    <location>
        <begin position="227"/>
        <end position="251"/>
    </location>
</feature>
<reference evidence="6" key="1">
    <citation type="submission" date="2022-04" db="EMBL/GenBank/DDBJ databases">
        <title>Lysobacter sp. CAU 1642 isolated from sea sand.</title>
        <authorList>
            <person name="Kim W."/>
        </authorList>
    </citation>
    <scope>NUCLEOTIDE SEQUENCE</scope>
    <source>
        <strain evidence="6">CAU 1642</strain>
    </source>
</reference>
<dbReference type="Gene3D" id="3.30.70.270">
    <property type="match status" value="1"/>
</dbReference>
<feature type="signal peptide" evidence="4">
    <location>
        <begin position="1"/>
        <end position="23"/>
    </location>
</feature>
<dbReference type="CDD" id="cd01949">
    <property type="entry name" value="GGDEF"/>
    <property type="match status" value="1"/>
</dbReference>
<dbReference type="InterPro" id="IPR000160">
    <property type="entry name" value="GGDEF_dom"/>
</dbReference>
<organism evidence="6 7">
    <name type="scientific">Pseudomarimonas salicorniae</name>
    <dbReference type="NCBI Taxonomy" id="2933270"/>
    <lineage>
        <taxon>Bacteria</taxon>
        <taxon>Pseudomonadati</taxon>
        <taxon>Pseudomonadota</taxon>
        <taxon>Gammaproteobacteria</taxon>
        <taxon>Lysobacterales</taxon>
        <taxon>Lysobacteraceae</taxon>
        <taxon>Pseudomarimonas</taxon>
    </lineage>
</organism>
<sequence>MIRFRVTLLIALCALIAAPSLFAAARIELARLDASMDLAEVLQQDGAFEAVSDDRIVLEPQQGSRYWLRIEPMQEPGRTQVLRLDRVPVSRLVAWYDPLPGEAPGELIDSFLAPPSGEPLRSDFSLPLRDARRILVAIDPLLPATVSWSLGGEREALIASRGAGNLAAASYAAIFATALVSLALTLAVREPAYRDFTAFAVLAGGFLALAQGHAFELPLLGPLLGAWGIGVLWMAAALCAASALSAAQGLLGLSGRAPALVRVARALVWTLAGFGLLLGILPATVHAQFAPAASAVLSAGLLLPVLATGWGWAHGARPAAAQCLMWAVFWLAATSQLALLSGWLADSGGLAWLQQGGTALAVLGLSIALTDRVIALRQRAEAMQALHASSSAVLRIEQKRRELVETLEASTGTAVEPSDLEWRAFRQLLVVLPDVLPLRAQALTVSGYRGFDYLLAEPMKEKPRICALLADRSSTLKGICRARTAMSLPPEGADPAGPRLGVVPLPVPRPGWGALLLERQEGAFATEELELAGEFAELAFKAVEQGARAVELKRRAETDPLSGMLNHRAGEELLDSQLRAARHAGEPLGVLFLDVDLLRTVNERFGMAVGDHFLRSLGGNLRPLLRDDDLMYRHGGDEFVIVLPGLGIEQSEAVAERMRAQVASQRFRSEQGPIKITVSLGVAALQPGDESARRLVERAARATEMAKGQGRNQVARAKGFGASAEAPDAPPIF</sequence>
<comment type="caution">
    <text evidence="6">The sequence shown here is derived from an EMBL/GenBank/DDBJ whole genome shotgun (WGS) entry which is preliminary data.</text>
</comment>
<evidence type="ECO:0000256" key="3">
    <source>
        <dbReference type="SAM" id="Phobius"/>
    </source>
</evidence>
<dbReference type="InterPro" id="IPR043128">
    <property type="entry name" value="Rev_trsase/Diguanyl_cyclase"/>
</dbReference>
<evidence type="ECO:0000313" key="7">
    <source>
        <dbReference type="Proteomes" id="UP001431449"/>
    </source>
</evidence>
<proteinExistence type="predicted"/>
<dbReference type="EMBL" id="JALNMH010000002">
    <property type="protein sequence ID" value="MCK7592853.1"/>
    <property type="molecule type" value="Genomic_DNA"/>
</dbReference>
<evidence type="ECO:0000256" key="4">
    <source>
        <dbReference type="SAM" id="SignalP"/>
    </source>
</evidence>
<feature type="transmembrane region" description="Helical" evidence="3">
    <location>
        <begin position="351"/>
        <end position="369"/>
    </location>
</feature>
<dbReference type="RefSeq" id="WP_248205371.1">
    <property type="nucleotide sequence ID" value="NZ_JALNMH010000002.1"/>
</dbReference>
<keyword evidence="4" id="KW-0732">Signal</keyword>
<name>A0ABT0GE81_9GAMM</name>
<feature type="transmembrane region" description="Helical" evidence="3">
    <location>
        <begin position="263"/>
        <end position="283"/>
    </location>
</feature>
<dbReference type="Pfam" id="PF07695">
    <property type="entry name" value="7TMR-DISM_7TM"/>
    <property type="match status" value="1"/>
</dbReference>
<dbReference type="SUPFAM" id="SSF55073">
    <property type="entry name" value="Nucleotide cyclase"/>
    <property type="match status" value="1"/>
</dbReference>
<feature type="transmembrane region" description="Helical" evidence="3">
    <location>
        <begin position="168"/>
        <end position="189"/>
    </location>
</feature>
<protein>
    <recommendedName>
        <fullName evidence="1">diguanylate cyclase</fullName>
        <ecNumber evidence="1">2.7.7.65</ecNumber>
    </recommendedName>
</protein>
<evidence type="ECO:0000256" key="1">
    <source>
        <dbReference type="ARBA" id="ARBA00012528"/>
    </source>
</evidence>
<keyword evidence="3" id="KW-0472">Membrane</keyword>
<dbReference type="SMART" id="SM00267">
    <property type="entry name" value="GGDEF"/>
    <property type="match status" value="1"/>
</dbReference>
<keyword evidence="3" id="KW-0812">Transmembrane</keyword>
<evidence type="ECO:0000259" key="5">
    <source>
        <dbReference type="PROSITE" id="PS50887"/>
    </source>
</evidence>
<dbReference type="EC" id="2.7.7.65" evidence="1"/>
<dbReference type="Proteomes" id="UP001431449">
    <property type="component" value="Unassembled WGS sequence"/>
</dbReference>
<dbReference type="Pfam" id="PF00990">
    <property type="entry name" value="GGDEF"/>
    <property type="match status" value="1"/>
</dbReference>
<dbReference type="PANTHER" id="PTHR45138">
    <property type="entry name" value="REGULATORY COMPONENTS OF SENSORY TRANSDUCTION SYSTEM"/>
    <property type="match status" value="1"/>
</dbReference>
<dbReference type="InterPro" id="IPR011623">
    <property type="entry name" value="7TMR_DISM_rcpt_extracell_dom1"/>
</dbReference>
<evidence type="ECO:0000256" key="2">
    <source>
        <dbReference type="ARBA" id="ARBA00034247"/>
    </source>
</evidence>
<dbReference type="PROSITE" id="PS50887">
    <property type="entry name" value="GGDEF"/>
    <property type="match status" value="1"/>
</dbReference>
<feature type="chain" id="PRO_5047450127" description="diguanylate cyclase" evidence="4">
    <location>
        <begin position="24"/>
        <end position="733"/>
    </location>
</feature>
<gene>
    <name evidence="6" type="ORF">M0G41_04125</name>
</gene>
<feature type="domain" description="GGDEF" evidence="5">
    <location>
        <begin position="586"/>
        <end position="719"/>
    </location>
</feature>
<dbReference type="NCBIfam" id="TIGR00254">
    <property type="entry name" value="GGDEF"/>
    <property type="match status" value="1"/>
</dbReference>
<accession>A0ABT0GE81</accession>
<keyword evidence="7" id="KW-1185">Reference proteome</keyword>
<feature type="transmembrane region" description="Helical" evidence="3">
    <location>
        <begin position="196"/>
        <end position="215"/>
    </location>
</feature>